<evidence type="ECO:0000313" key="3">
    <source>
        <dbReference type="Proteomes" id="UP000027238"/>
    </source>
</evidence>
<dbReference type="EMBL" id="JMSE01000626">
    <property type="protein sequence ID" value="KDN68704.1"/>
    <property type="molecule type" value="Genomic_DNA"/>
</dbReference>
<dbReference type="OrthoDB" id="4848439at2759"/>
<keyword evidence="1" id="KW-0175">Coiled coil</keyword>
<dbReference type="AlphaFoldDB" id="A0A066XM54"/>
<dbReference type="eggNOG" id="ENOG502S0KD">
    <property type="taxonomic scope" value="Eukaryota"/>
</dbReference>
<evidence type="ECO:0000313" key="2">
    <source>
        <dbReference type="EMBL" id="KDN68704.1"/>
    </source>
</evidence>
<dbReference type="InterPro" id="IPR022198">
    <property type="entry name" value="DUF3723"/>
</dbReference>
<gene>
    <name evidence="2" type="ORF">CSUB01_11676</name>
</gene>
<name>A0A066XM54_COLSU</name>
<dbReference type="Pfam" id="PF12520">
    <property type="entry name" value="DUF3723"/>
    <property type="match status" value="1"/>
</dbReference>
<dbReference type="STRING" id="1173701.A0A066XM54"/>
<sequence length="629" mass="72017">MLASNFTQVNRRLEEERRAKFCGTASISISSLKPTLRGNDRIRRSIPEPLKRLYREEHGCRREDNRHHAKAIISQHDFNVALLNAGVSATRLQSDALPYPRLEIPPGVQLECLQGSDRIMAADEVFDGSNKHWIVDLYLDDLSDELKSFFVDEYEYQKEPGDGEFYLQVSQTAYVTVPGDTATRFDLGCRQLWLAAFREFRELPADVKKQDVLAKARKRADETTLFEFASLANALGFKSDDLSTIMRESPDFEVAKRLLLSARKPEQYRYPDFEESLTKITKILATAQPVLAAEASSSEMNELCVELPNRCGIPRDSHHDRDQAKLFLPNMLLKFNSGQARVSSFFIRRSVYLSYFGLPQSLADFVVEQQPTRPLNWGIQGASPADRMDLDSDVRIISTAQAIEQSKLDQLRELSRKEQDNLDHLRQLAKQEQERLQQLSKSVNNAAKETEFRPNQMVTEVTEVTEENAQHSDGRELVLFDTIERKRDAALIQDVEIRPLQEYSPSPPKRSRIVTQLNFDRVQWKIPSTNDSCSGVVSSSRHKIPIEFHKRQDTGRWVQSDVIHVYASDPSEVERTAENYLRDNYLLFDISHGILHPRTCFNKVTANRTNTILAVPKSYSGPMDYEDEL</sequence>
<reference evidence="3" key="1">
    <citation type="journal article" date="2014" name="Genome Announc.">
        <title>Draft genome sequence of Colletotrichum sublineola, a destructive pathogen of cultivated sorghum.</title>
        <authorList>
            <person name="Baroncelli R."/>
            <person name="Sanz-Martin J.M."/>
            <person name="Rech G.E."/>
            <person name="Sukno S.A."/>
            <person name="Thon M.R."/>
        </authorList>
    </citation>
    <scope>NUCLEOTIDE SEQUENCE [LARGE SCALE GENOMIC DNA]</scope>
    <source>
        <strain evidence="3">TX430BB</strain>
    </source>
</reference>
<dbReference type="OMA" id="YQYEANA"/>
<accession>A0A066XM54</accession>
<dbReference type="HOGENOM" id="CLU_004286_2_1_1"/>
<keyword evidence="3" id="KW-1185">Reference proteome</keyword>
<comment type="caution">
    <text evidence="2">The sequence shown here is derived from an EMBL/GenBank/DDBJ whole genome shotgun (WGS) entry which is preliminary data.</text>
</comment>
<evidence type="ECO:0000256" key="1">
    <source>
        <dbReference type="SAM" id="Coils"/>
    </source>
</evidence>
<proteinExistence type="predicted"/>
<feature type="coiled-coil region" evidence="1">
    <location>
        <begin position="408"/>
        <end position="449"/>
    </location>
</feature>
<protein>
    <submittedName>
        <fullName evidence="2">Uncharacterized protein</fullName>
    </submittedName>
</protein>
<dbReference type="Proteomes" id="UP000027238">
    <property type="component" value="Unassembled WGS sequence"/>
</dbReference>
<organism evidence="2 3">
    <name type="scientific">Colletotrichum sublineola</name>
    <name type="common">Sorghum anthracnose fungus</name>
    <dbReference type="NCBI Taxonomy" id="1173701"/>
    <lineage>
        <taxon>Eukaryota</taxon>
        <taxon>Fungi</taxon>
        <taxon>Dikarya</taxon>
        <taxon>Ascomycota</taxon>
        <taxon>Pezizomycotina</taxon>
        <taxon>Sordariomycetes</taxon>
        <taxon>Hypocreomycetidae</taxon>
        <taxon>Glomerellales</taxon>
        <taxon>Glomerellaceae</taxon>
        <taxon>Colletotrichum</taxon>
        <taxon>Colletotrichum graminicola species complex</taxon>
    </lineage>
</organism>